<comment type="similarity">
    <text evidence="3">Belongs to the bacterial ribosomal protein bS16 family.</text>
</comment>
<proteinExistence type="inferred from homology"/>
<dbReference type="GO" id="GO:0006412">
    <property type="term" value="P:translation"/>
    <property type="evidence" value="ECO:0007669"/>
    <property type="project" value="UniProtKB-UniRule"/>
</dbReference>
<accession>A0A7G9RYS0</accession>
<sequence>MAVKLRLRRMGSKQKPFYRIVAADSRAPRDGRFIEIVGYYDPTKTPAVVSVDEEKAMKWLSVGAQPSDTVRSILSKEGIMTRFHESKLTK</sequence>
<gene>
    <name evidence="3 4" type="primary">rpsP</name>
    <name evidence="4" type="ORF">H9L01_10335</name>
</gene>
<dbReference type="AlphaFoldDB" id="A0A7G9RYS0"/>
<dbReference type="HAMAP" id="MF_00385">
    <property type="entry name" value="Ribosomal_bS16"/>
    <property type="match status" value="1"/>
</dbReference>
<keyword evidence="5" id="KW-1185">Reference proteome</keyword>
<dbReference type="GO" id="GO:0015935">
    <property type="term" value="C:small ribosomal subunit"/>
    <property type="evidence" value="ECO:0007669"/>
    <property type="project" value="TreeGrafter"/>
</dbReference>
<organism evidence="4 5">
    <name type="scientific">Erysipelothrix inopinata</name>
    <dbReference type="NCBI Taxonomy" id="225084"/>
    <lineage>
        <taxon>Bacteria</taxon>
        <taxon>Bacillati</taxon>
        <taxon>Bacillota</taxon>
        <taxon>Erysipelotrichia</taxon>
        <taxon>Erysipelotrichales</taxon>
        <taxon>Erysipelotrichaceae</taxon>
        <taxon>Erysipelothrix</taxon>
    </lineage>
</organism>
<dbReference type="Pfam" id="PF00886">
    <property type="entry name" value="Ribosomal_S16"/>
    <property type="match status" value="1"/>
</dbReference>
<dbReference type="SUPFAM" id="SSF54565">
    <property type="entry name" value="Ribosomal protein S16"/>
    <property type="match status" value="1"/>
</dbReference>
<dbReference type="InterPro" id="IPR023803">
    <property type="entry name" value="Ribosomal_bS16_dom_sf"/>
</dbReference>
<dbReference type="Gene3D" id="3.30.1320.10">
    <property type="match status" value="1"/>
</dbReference>
<reference evidence="4 5" key="1">
    <citation type="submission" date="2020-08" db="EMBL/GenBank/DDBJ databases">
        <title>Genome sequence of Erysipelothrix inopinata DSM 15511T.</title>
        <authorList>
            <person name="Hyun D.-W."/>
            <person name="Bae J.-W."/>
        </authorList>
    </citation>
    <scope>NUCLEOTIDE SEQUENCE [LARGE SCALE GENOMIC DNA]</scope>
    <source>
        <strain evidence="4 5">DSM 15511</strain>
    </source>
</reference>
<dbReference type="Proteomes" id="UP000515928">
    <property type="component" value="Chromosome"/>
</dbReference>
<dbReference type="GO" id="GO:0005737">
    <property type="term" value="C:cytoplasm"/>
    <property type="evidence" value="ECO:0007669"/>
    <property type="project" value="UniProtKB-ARBA"/>
</dbReference>
<evidence type="ECO:0000256" key="3">
    <source>
        <dbReference type="HAMAP-Rule" id="MF_00385"/>
    </source>
</evidence>
<name>A0A7G9RYS0_9FIRM</name>
<dbReference type="NCBIfam" id="TIGR00002">
    <property type="entry name" value="S16"/>
    <property type="match status" value="1"/>
</dbReference>
<dbReference type="RefSeq" id="WP_187533867.1">
    <property type="nucleotide sequence ID" value="NZ_CBCSHU010000021.1"/>
</dbReference>
<evidence type="ECO:0000256" key="2">
    <source>
        <dbReference type="ARBA" id="ARBA00023274"/>
    </source>
</evidence>
<dbReference type="EMBL" id="CP060715">
    <property type="protein sequence ID" value="QNN60745.1"/>
    <property type="molecule type" value="Genomic_DNA"/>
</dbReference>
<protein>
    <recommendedName>
        <fullName evidence="3">Small ribosomal subunit protein bS16</fullName>
    </recommendedName>
</protein>
<keyword evidence="2 3" id="KW-0687">Ribonucleoprotein</keyword>
<dbReference type="InterPro" id="IPR000307">
    <property type="entry name" value="Ribosomal_bS16"/>
</dbReference>
<dbReference type="KEGG" id="eio:H9L01_10335"/>
<evidence type="ECO:0000256" key="1">
    <source>
        <dbReference type="ARBA" id="ARBA00022980"/>
    </source>
</evidence>
<evidence type="ECO:0000313" key="4">
    <source>
        <dbReference type="EMBL" id="QNN60745.1"/>
    </source>
</evidence>
<evidence type="ECO:0000313" key="5">
    <source>
        <dbReference type="Proteomes" id="UP000515928"/>
    </source>
</evidence>
<dbReference type="FunFam" id="3.30.1320.10:FF:000002">
    <property type="entry name" value="30S ribosomal protein S16"/>
    <property type="match status" value="1"/>
</dbReference>
<dbReference type="GO" id="GO:0003735">
    <property type="term" value="F:structural constituent of ribosome"/>
    <property type="evidence" value="ECO:0007669"/>
    <property type="project" value="InterPro"/>
</dbReference>
<keyword evidence="1 3" id="KW-0689">Ribosomal protein</keyword>
<dbReference type="PANTHER" id="PTHR12919:SF20">
    <property type="entry name" value="SMALL RIBOSOMAL SUBUNIT PROTEIN BS16M"/>
    <property type="match status" value="1"/>
</dbReference>
<dbReference type="PANTHER" id="PTHR12919">
    <property type="entry name" value="30S RIBOSOMAL PROTEIN S16"/>
    <property type="match status" value="1"/>
</dbReference>